<dbReference type="RefSeq" id="WP_379237163.1">
    <property type="nucleotide sequence ID" value="NZ_JBHSTE010000006.1"/>
</dbReference>
<proteinExistence type="inferred from homology"/>
<dbReference type="Gene3D" id="3.30.370.10">
    <property type="entry name" value="Barstar-like"/>
    <property type="match status" value="1"/>
</dbReference>
<organism evidence="3 4">
    <name type="scientific">Paenibacillus septentrionalis</name>
    <dbReference type="NCBI Taxonomy" id="429342"/>
    <lineage>
        <taxon>Bacteria</taxon>
        <taxon>Bacillati</taxon>
        <taxon>Bacillota</taxon>
        <taxon>Bacilli</taxon>
        <taxon>Bacillales</taxon>
        <taxon>Paenibacillaceae</taxon>
        <taxon>Paenibacillus</taxon>
    </lineage>
</organism>
<name>A0ABW1VA81_9BACL</name>
<comment type="similarity">
    <text evidence="1">Belongs to the barstar family.</text>
</comment>
<dbReference type="Proteomes" id="UP001596233">
    <property type="component" value="Unassembled WGS sequence"/>
</dbReference>
<gene>
    <name evidence="3" type="ORF">ACFP56_18065</name>
</gene>
<protein>
    <submittedName>
        <fullName evidence="3">Barstar family protein</fullName>
    </submittedName>
</protein>
<keyword evidence="4" id="KW-1185">Reference proteome</keyword>
<dbReference type="InterPro" id="IPR000468">
    <property type="entry name" value="Barstar"/>
</dbReference>
<sequence length="92" mass="10479">MEKTIELKLSELAAYESVHHWLADKLNFPAHYGHNLDALWDCLTGEISLPITILWYNDSNNDTDYSPITTIFEEAAGEVEALSFGYIVDEEE</sequence>
<dbReference type="SUPFAM" id="SSF52038">
    <property type="entry name" value="Barstar-related"/>
    <property type="match status" value="1"/>
</dbReference>
<evidence type="ECO:0000259" key="2">
    <source>
        <dbReference type="Pfam" id="PF01337"/>
    </source>
</evidence>
<dbReference type="EMBL" id="JBHSTE010000006">
    <property type="protein sequence ID" value="MFC6334538.1"/>
    <property type="molecule type" value="Genomic_DNA"/>
</dbReference>
<feature type="domain" description="Barstar (barnase inhibitor)" evidence="2">
    <location>
        <begin position="3"/>
        <end position="80"/>
    </location>
</feature>
<dbReference type="InterPro" id="IPR035905">
    <property type="entry name" value="Barstar-like_sf"/>
</dbReference>
<evidence type="ECO:0000313" key="4">
    <source>
        <dbReference type="Proteomes" id="UP001596233"/>
    </source>
</evidence>
<dbReference type="Pfam" id="PF01337">
    <property type="entry name" value="Barstar"/>
    <property type="match status" value="1"/>
</dbReference>
<evidence type="ECO:0000313" key="3">
    <source>
        <dbReference type="EMBL" id="MFC6334538.1"/>
    </source>
</evidence>
<comment type="caution">
    <text evidence="3">The sequence shown here is derived from an EMBL/GenBank/DDBJ whole genome shotgun (WGS) entry which is preliminary data.</text>
</comment>
<accession>A0ABW1VA81</accession>
<reference evidence="4" key="1">
    <citation type="journal article" date="2019" name="Int. J. Syst. Evol. Microbiol.">
        <title>The Global Catalogue of Microorganisms (GCM) 10K type strain sequencing project: providing services to taxonomists for standard genome sequencing and annotation.</title>
        <authorList>
            <consortium name="The Broad Institute Genomics Platform"/>
            <consortium name="The Broad Institute Genome Sequencing Center for Infectious Disease"/>
            <person name="Wu L."/>
            <person name="Ma J."/>
        </authorList>
    </citation>
    <scope>NUCLEOTIDE SEQUENCE [LARGE SCALE GENOMIC DNA]</scope>
    <source>
        <strain evidence="4">PCU 280</strain>
    </source>
</reference>
<evidence type="ECO:0000256" key="1">
    <source>
        <dbReference type="ARBA" id="ARBA00006845"/>
    </source>
</evidence>